<keyword evidence="3" id="KW-0808">Transferase</keyword>
<dbReference type="GO" id="GO:0005524">
    <property type="term" value="F:ATP binding"/>
    <property type="evidence" value="ECO:0007669"/>
    <property type="project" value="UniProtKB-KW"/>
</dbReference>
<keyword evidence="4" id="KW-1185">Reference proteome</keyword>
<keyword evidence="2" id="KW-0067">ATP-binding</keyword>
<evidence type="ECO:0000256" key="2">
    <source>
        <dbReference type="ARBA" id="ARBA00022840"/>
    </source>
</evidence>
<organism evidence="3 4">
    <name type="scientific">Plasmodium gonderi</name>
    <dbReference type="NCBI Taxonomy" id="77519"/>
    <lineage>
        <taxon>Eukaryota</taxon>
        <taxon>Sar</taxon>
        <taxon>Alveolata</taxon>
        <taxon>Apicomplexa</taxon>
        <taxon>Aconoidasida</taxon>
        <taxon>Haemosporida</taxon>
        <taxon>Plasmodiidae</taxon>
        <taxon>Plasmodium</taxon>
        <taxon>Plasmodium (Plasmodium)</taxon>
    </lineage>
</organism>
<keyword evidence="1" id="KW-0547">Nucleotide-binding</keyword>
<dbReference type="RefSeq" id="XP_028541726.1">
    <property type="nucleotide sequence ID" value="XM_028685925.1"/>
</dbReference>
<dbReference type="GeneID" id="39745837"/>
<gene>
    <name evidence="3" type="ORF">PGO_021070</name>
</gene>
<dbReference type="GO" id="GO:0016301">
    <property type="term" value="F:kinase activity"/>
    <property type="evidence" value="ECO:0007669"/>
    <property type="project" value="UniProtKB-KW"/>
</dbReference>
<protein>
    <submittedName>
        <fullName evidence="3">L-seryl-tRNA(Sec) kinase</fullName>
    </submittedName>
</protein>
<dbReference type="InterPro" id="IPR052648">
    <property type="entry name" value="Ser-tRNA(Sec)_kinase"/>
</dbReference>
<dbReference type="PANTHER" id="PTHR20873:SF0">
    <property type="entry name" value="L-SERYL-TRNA(SEC) KINASE"/>
    <property type="match status" value="1"/>
</dbReference>
<proteinExistence type="predicted"/>
<dbReference type="GO" id="GO:0000049">
    <property type="term" value="F:tRNA binding"/>
    <property type="evidence" value="ECO:0007669"/>
    <property type="project" value="TreeGrafter"/>
</dbReference>
<dbReference type="InterPro" id="IPR013641">
    <property type="entry name" value="KTI12/PSTK"/>
</dbReference>
<reference evidence="4" key="1">
    <citation type="submission" date="2017-04" db="EMBL/GenBank/DDBJ databases">
        <title>Plasmodium gonderi genome.</title>
        <authorList>
            <person name="Arisue N."/>
            <person name="Honma H."/>
            <person name="Kawai S."/>
            <person name="Tougan T."/>
            <person name="Tanabe K."/>
            <person name="Horii T."/>
        </authorList>
    </citation>
    <scope>NUCLEOTIDE SEQUENCE [LARGE SCALE GENOMIC DNA]</scope>
    <source>
        <strain evidence="4">ATCC 30045</strain>
    </source>
</reference>
<evidence type="ECO:0000313" key="3">
    <source>
        <dbReference type="EMBL" id="GAW79137.1"/>
    </source>
</evidence>
<keyword evidence="3" id="KW-0418">Kinase</keyword>
<dbReference type="EMBL" id="BDQF01000002">
    <property type="protein sequence ID" value="GAW79137.1"/>
    <property type="molecule type" value="Genomic_DNA"/>
</dbReference>
<dbReference type="OMA" id="FYGPPCS"/>
<evidence type="ECO:0000313" key="4">
    <source>
        <dbReference type="Proteomes" id="UP000195521"/>
    </source>
</evidence>
<dbReference type="AlphaFoldDB" id="A0A1Y1JD41"/>
<dbReference type="Gene3D" id="3.40.50.300">
    <property type="entry name" value="P-loop containing nucleotide triphosphate hydrolases"/>
    <property type="match status" value="1"/>
</dbReference>
<accession>A0A1Y1JD41</accession>
<sequence>MNCIFLFYGKPCSGKDTLINSLLKKKRHLQLFLYLLHNLITKNESRKNESRKNESRKNEPRKNEWQENLKEKLFFIELIKHYYKIKNLGQKKVSPLSGNHGKEADLKKISCHFLIYLTRHLLIILRRSFFSTHSCMKKIKKLSKEEKLSGKTNTKWVIFTQGYIKTSGKIKNEISHWEEAHLWKFSNSKIRRLQLVTKSRKINLIYHLYKTITEWICHFLTYLGKNKIKIYNISTDFIEKQLYHGYSRKIATLEAFKKEKRKQYRLIMNKKYIVYERKKFNYGAFYPIVRRKKMKNEHIILRKMGKGEKRKKPTHINQIKYWKIARHIAYSYCSSLMHEQNQKKNISHGTINNHTFIILNDTFHLPSMRKKYYLLSRRYHFKYAQIYLNAPLKMCLERNRRRKKFKPVADKTIVRNHFYHQKYALWMRRGGQTISPNMISVIRGGTKWQKGVLSIQVDSSVPQKLTEIMQLIYNHLDEFKNEGKDKKVHEEEQQKRKNLPNRLDVLNITINKIIHKNLKILPNEKKNEYAKKFRLIKLKLLKGVIKCIREKIWAIFFP</sequence>
<dbReference type="OrthoDB" id="9972657at2759"/>
<comment type="caution">
    <text evidence="3">The sequence shown here is derived from an EMBL/GenBank/DDBJ whole genome shotgun (WGS) entry which is preliminary data.</text>
</comment>
<dbReference type="PANTHER" id="PTHR20873">
    <property type="entry name" value="L-SERYL-TRNA(SEC) KINASE"/>
    <property type="match status" value="1"/>
</dbReference>
<dbReference type="Pfam" id="PF08433">
    <property type="entry name" value="KTI12"/>
    <property type="match status" value="1"/>
</dbReference>
<evidence type="ECO:0000256" key="1">
    <source>
        <dbReference type="ARBA" id="ARBA00022741"/>
    </source>
</evidence>
<name>A0A1Y1JD41_PLAGO</name>
<dbReference type="Proteomes" id="UP000195521">
    <property type="component" value="Unassembled WGS sequence"/>
</dbReference>
<dbReference type="InterPro" id="IPR027417">
    <property type="entry name" value="P-loop_NTPase"/>
</dbReference>